<dbReference type="InterPro" id="IPR032675">
    <property type="entry name" value="LRR_dom_sf"/>
</dbReference>
<reference evidence="17" key="2">
    <citation type="submission" date="2025-08" db="UniProtKB">
        <authorList>
            <consortium name="Ensembl"/>
        </authorList>
    </citation>
    <scope>IDENTIFICATION</scope>
</reference>
<dbReference type="SMART" id="SM00013">
    <property type="entry name" value="LRRNT"/>
    <property type="match status" value="1"/>
</dbReference>
<keyword evidence="5" id="KW-0964">Secreted</keyword>
<dbReference type="InterPro" id="IPR050333">
    <property type="entry name" value="SLRP"/>
</dbReference>
<keyword evidence="6" id="KW-0272">Extracellular matrix</keyword>
<dbReference type="PANTHER" id="PTHR45712">
    <property type="entry name" value="AGAP008170-PA"/>
    <property type="match status" value="1"/>
</dbReference>
<keyword evidence="12" id="KW-0325">Glycoprotein</keyword>
<evidence type="ECO:0000256" key="11">
    <source>
        <dbReference type="ARBA" id="ARBA00023157"/>
    </source>
</evidence>
<evidence type="ECO:0000256" key="14">
    <source>
        <dbReference type="ARBA" id="ARBA00032216"/>
    </source>
</evidence>
<keyword evidence="10" id="KW-0654">Proteoglycan</keyword>
<evidence type="ECO:0000256" key="12">
    <source>
        <dbReference type="ARBA" id="ARBA00023180"/>
    </source>
</evidence>
<evidence type="ECO:0000256" key="1">
    <source>
        <dbReference type="ARBA" id="ARBA00004498"/>
    </source>
</evidence>
<dbReference type="PROSITE" id="PS51450">
    <property type="entry name" value="LRR"/>
    <property type="match status" value="3"/>
</dbReference>
<evidence type="ECO:0000256" key="4">
    <source>
        <dbReference type="ARBA" id="ARBA00018230"/>
    </source>
</evidence>
<evidence type="ECO:0000256" key="15">
    <source>
        <dbReference type="SAM" id="SignalP"/>
    </source>
</evidence>
<comment type="subunit">
    <text evidence="3">Binds to type I and type II collagen.</text>
</comment>
<evidence type="ECO:0000313" key="17">
    <source>
        <dbReference type="Ensembl" id="ENSPNAP00000046532.1"/>
    </source>
</evidence>
<dbReference type="Pfam" id="PF00560">
    <property type="entry name" value="LRR_1"/>
    <property type="match status" value="2"/>
</dbReference>
<dbReference type="AlphaFoldDB" id="A0AAR2J891"/>
<comment type="subcellular location">
    <subcellularLocation>
        <location evidence="1">Secreted</location>
        <location evidence="1">Extracellular space</location>
        <location evidence="1">Extracellular matrix</location>
    </subcellularLocation>
</comment>
<dbReference type="InterPro" id="IPR001611">
    <property type="entry name" value="Leu-rich_rpt"/>
</dbReference>
<evidence type="ECO:0000256" key="9">
    <source>
        <dbReference type="ARBA" id="ARBA00022737"/>
    </source>
</evidence>
<evidence type="ECO:0000256" key="3">
    <source>
        <dbReference type="ARBA" id="ARBA00011226"/>
    </source>
</evidence>
<reference evidence="17 18" key="1">
    <citation type="submission" date="2020-10" db="EMBL/GenBank/DDBJ databases">
        <title>Pygocentrus nattereri (red-bellied piranha) genome, fPygNat1, primary haplotype.</title>
        <authorList>
            <person name="Myers G."/>
            <person name="Meyer A."/>
            <person name="Karagic N."/>
            <person name="Pippel M."/>
            <person name="Winkler S."/>
            <person name="Tracey A."/>
            <person name="Wood J."/>
            <person name="Formenti G."/>
            <person name="Howe K."/>
            <person name="Fedrigo O."/>
            <person name="Jarvis E.D."/>
        </authorList>
    </citation>
    <scope>NUCLEOTIDE SEQUENCE [LARGE SCALE GENOMIC DNA]</scope>
</reference>
<keyword evidence="9" id="KW-0677">Repeat</keyword>
<protein>
    <recommendedName>
        <fullName evidence="4">Fibromodulin</fullName>
    </recommendedName>
    <alternativeName>
        <fullName evidence="14">Keratan sulfate proteoglycan fibromodulin</fullName>
    </alternativeName>
</protein>
<keyword evidence="18" id="KW-1185">Reference proteome</keyword>
<name>A0AAR2J891_PYGNA</name>
<evidence type="ECO:0000256" key="10">
    <source>
        <dbReference type="ARBA" id="ARBA00022974"/>
    </source>
</evidence>
<keyword evidence="8 15" id="KW-0732">Signal</keyword>
<dbReference type="Pfam" id="PF01462">
    <property type="entry name" value="LRRNT"/>
    <property type="match status" value="1"/>
</dbReference>
<evidence type="ECO:0000256" key="6">
    <source>
        <dbReference type="ARBA" id="ARBA00022530"/>
    </source>
</evidence>
<comment type="function">
    <text evidence="13">Affects the rate of fibrils formation. May have a primary role in collagen fibrillogenesis.</text>
</comment>
<keyword evidence="11" id="KW-1015">Disulfide bond</keyword>
<reference evidence="17" key="3">
    <citation type="submission" date="2025-09" db="UniProtKB">
        <authorList>
            <consortium name="Ensembl"/>
        </authorList>
    </citation>
    <scope>IDENTIFICATION</scope>
</reference>
<feature type="signal peptide" evidence="15">
    <location>
        <begin position="1"/>
        <end position="19"/>
    </location>
</feature>
<dbReference type="SUPFAM" id="SSF52058">
    <property type="entry name" value="L domain-like"/>
    <property type="match status" value="1"/>
</dbReference>
<accession>A0AAR2J891</accession>
<proteinExistence type="inferred from homology"/>
<dbReference type="InterPro" id="IPR003591">
    <property type="entry name" value="Leu-rich_rpt_typical-subtyp"/>
</dbReference>
<feature type="chain" id="PRO_5043961237" description="Fibromodulin" evidence="15">
    <location>
        <begin position="20"/>
        <end position="347"/>
    </location>
</feature>
<dbReference type="Proteomes" id="UP001501920">
    <property type="component" value="Chromosome 29"/>
</dbReference>
<evidence type="ECO:0000256" key="13">
    <source>
        <dbReference type="ARBA" id="ARBA00025136"/>
    </source>
</evidence>
<evidence type="ECO:0000256" key="2">
    <source>
        <dbReference type="ARBA" id="ARBA00005818"/>
    </source>
</evidence>
<dbReference type="InterPro" id="IPR000372">
    <property type="entry name" value="LRRNT"/>
</dbReference>
<evidence type="ECO:0000256" key="7">
    <source>
        <dbReference type="ARBA" id="ARBA00022614"/>
    </source>
</evidence>
<keyword evidence="7" id="KW-0433">Leucine-rich repeat</keyword>
<dbReference type="FunFam" id="3.80.10.10:FF:000073">
    <property type="entry name" value="Lumican"/>
    <property type="match status" value="1"/>
</dbReference>
<evidence type="ECO:0000256" key="5">
    <source>
        <dbReference type="ARBA" id="ARBA00022525"/>
    </source>
</evidence>
<sequence>MYGWVFLLLWAGFVDLSVTQHTDTLTCYGSYYASLYAGDDEPIALDCPLECDCPSAYPDAMYCHSRNLRHVPFVPSRMKYVYLQNNQISGITDGVFDNATGLIWIILHMNQLKSDKISNKVFTKLPKLERLFLHHNKLDRIPEGLPRSLQDLRMNHNNISSIPADSFRGMTNLTALRLQSNAIEDLGGALESLQSLTFLDLRGNQLTKIPERLPLNLSQLYLEHNRISTVPVDFLQNRPELRFVRLSHNQLTDNGIPPNTFNVSTLMELDLSYNKLEKIPTISTNLMNLYLQANHIKEFSISSFCRVVDMANYSNLRVLRLEANEISSRDVPPEALLCLRMATNIDL</sequence>
<dbReference type="Pfam" id="PF13855">
    <property type="entry name" value="LRR_8"/>
    <property type="match status" value="2"/>
</dbReference>
<dbReference type="Ensembl" id="ENSPNAT00000044196.1">
    <property type="protein sequence ID" value="ENSPNAP00000046532.1"/>
    <property type="gene ID" value="ENSPNAG00000021271.2"/>
</dbReference>
<feature type="domain" description="LRRNT" evidence="16">
    <location>
        <begin position="46"/>
        <end position="80"/>
    </location>
</feature>
<dbReference type="GO" id="GO:0005615">
    <property type="term" value="C:extracellular space"/>
    <property type="evidence" value="ECO:0007669"/>
    <property type="project" value="TreeGrafter"/>
</dbReference>
<organism evidence="17 18">
    <name type="scientific">Pygocentrus nattereri</name>
    <name type="common">Red-bellied piranha</name>
    <dbReference type="NCBI Taxonomy" id="42514"/>
    <lineage>
        <taxon>Eukaryota</taxon>
        <taxon>Metazoa</taxon>
        <taxon>Chordata</taxon>
        <taxon>Craniata</taxon>
        <taxon>Vertebrata</taxon>
        <taxon>Euteleostomi</taxon>
        <taxon>Actinopterygii</taxon>
        <taxon>Neopterygii</taxon>
        <taxon>Teleostei</taxon>
        <taxon>Ostariophysi</taxon>
        <taxon>Characiformes</taxon>
        <taxon>Characoidei</taxon>
        <taxon>Pygocentrus</taxon>
    </lineage>
</organism>
<dbReference type="GeneTree" id="ENSGT00940000157007"/>
<dbReference type="SMART" id="SM00364">
    <property type="entry name" value="LRR_BAC"/>
    <property type="match status" value="5"/>
</dbReference>
<evidence type="ECO:0000313" key="18">
    <source>
        <dbReference type="Proteomes" id="UP001501920"/>
    </source>
</evidence>
<evidence type="ECO:0000256" key="8">
    <source>
        <dbReference type="ARBA" id="ARBA00022729"/>
    </source>
</evidence>
<comment type="similarity">
    <text evidence="2">Belongs to the small leucine-rich proteoglycan (SLRP) family. SLRP class II subfamily.</text>
</comment>
<dbReference type="SMART" id="SM00369">
    <property type="entry name" value="LRR_TYP"/>
    <property type="match status" value="8"/>
</dbReference>
<dbReference type="Pfam" id="PF13516">
    <property type="entry name" value="LRR_6"/>
    <property type="match status" value="1"/>
</dbReference>
<evidence type="ECO:0000259" key="16">
    <source>
        <dbReference type="SMART" id="SM00013"/>
    </source>
</evidence>
<dbReference type="PANTHER" id="PTHR45712:SF4">
    <property type="entry name" value="FIBROMODULIN"/>
    <property type="match status" value="1"/>
</dbReference>
<dbReference type="Gene3D" id="3.80.10.10">
    <property type="entry name" value="Ribonuclease Inhibitor"/>
    <property type="match status" value="3"/>
</dbReference>